<evidence type="ECO:0000256" key="1">
    <source>
        <dbReference type="SAM" id="SignalP"/>
    </source>
</evidence>
<accession>A0A0B2W288</accession>
<comment type="caution">
    <text evidence="2">The sequence shown here is derived from an EMBL/GenBank/DDBJ whole genome shotgun (WGS) entry which is preliminary data.</text>
</comment>
<dbReference type="AlphaFoldDB" id="A0A0B2W288"/>
<feature type="signal peptide" evidence="1">
    <location>
        <begin position="1"/>
        <end position="19"/>
    </location>
</feature>
<keyword evidence="1" id="KW-0732">Signal</keyword>
<proteinExistence type="predicted"/>
<keyword evidence="3" id="KW-1185">Reference proteome</keyword>
<gene>
    <name evidence="2" type="ORF">Tcan_17931</name>
</gene>
<dbReference type="Proteomes" id="UP000031036">
    <property type="component" value="Unassembled WGS sequence"/>
</dbReference>
<evidence type="ECO:0000313" key="2">
    <source>
        <dbReference type="EMBL" id="KHN87275.1"/>
    </source>
</evidence>
<sequence length="61" mass="6815">MKLLLSTALCLCFWRLASGGDLVDVQLQELRLGQDISLIAKKQQLNKKKQIVSQTPLANFS</sequence>
<evidence type="ECO:0000313" key="3">
    <source>
        <dbReference type="Proteomes" id="UP000031036"/>
    </source>
</evidence>
<dbReference type="EMBL" id="JPKZ01000441">
    <property type="protein sequence ID" value="KHN87275.1"/>
    <property type="molecule type" value="Genomic_DNA"/>
</dbReference>
<name>A0A0B2W288_TOXCA</name>
<feature type="chain" id="PRO_5002077875" evidence="1">
    <location>
        <begin position="20"/>
        <end position="61"/>
    </location>
</feature>
<protein>
    <submittedName>
        <fullName evidence="2">Uncharacterized protein</fullName>
    </submittedName>
</protein>
<reference evidence="2 3" key="1">
    <citation type="submission" date="2014-11" db="EMBL/GenBank/DDBJ databases">
        <title>Genetic blueprint of the zoonotic pathogen Toxocara canis.</title>
        <authorList>
            <person name="Zhu X.-Q."/>
            <person name="Korhonen P.K."/>
            <person name="Cai H."/>
            <person name="Young N.D."/>
            <person name="Nejsum P."/>
            <person name="von Samson-Himmelstjerna G."/>
            <person name="Boag P.R."/>
            <person name="Tan P."/>
            <person name="Li Q."/>
            <person name="Min J."/>
            <person name="Yang Y."/>
            <person name="Wang X."/>
            <person name="Fang X."/>
            <person name="Hall R.S."/>
            <person name="Hofmann A."/>
            <person name="Sternberg P.W."/>
            <person name="Jex A.R."/>
            <person name="Gasser R.B."/>
        </authorList>
    </citation>
    <scope>NUCLEOTIDE SEQUENCE [LARGE SCALE GENOMIC DNA]</scope>
    <source>
        <strain evidence="2">PN_DK_2014</strain>
    </source>
</reference>
<organism evidence="2 3">
    <name type="scientific">Toxocara canis</name>
    <name type="common">Canine roundworm</name>
    <dbReference type="NCBI Taxonomy" id="6265"/>
    <lineage>
        <taxon>Eukaryota</taxon>
        <taxon>Metazoa</taxon>
        <taxon>Ecdysozoa</taxon>
        <taxon>Nematoda</taxon>
        <taxon>Chromadorea</taxon>
        <taxon>Rhabditida</taxon>
        <taxon>Spirurina</taxon>
        <taxon>Ascaridomorpha</taxon>
        <taxon>Ascaridoidea</taxon>
        <taxon>Toxocaridae</taxon>
        <taxon>Toxocara</taxon>
    </lineage>
</organism>